<dbReference type="SUPFAM" id="SSF52540">
    <property type="entry name" value="P-loop containing nucleoside triphosphate hydrolases"/>
    <property type="match status" value="1"/>
</dbReference>
<organism evidence="5 8">
    <name type="scientific">Lactobacillus selangorensis</name>
    <dbReference type="NCBI Taxonomy" id="81857"/>
    <lineage>
        <taxon>Bacteria</taxon>
        <taxon>Bacillati</taxon>
        <taxon>Bacillota</taxon>
        <taxon>Bacilli</taxon>
        <taxon>Lactobacillales</taxon>
        <taxon>Lactobacillaceae</taxon>
        <taxon>Lactobacillus</taxon>
    </lineage>
</organism>
<keyword evidence="2" id="KW-0547">Nucleotide-binding</keyword>
<evidence type="ECO:0000313" key="7">
    <source>
        <dbReference type="Proteomes" id="UP000051645"/>
    </source>
</evidence>
<dbReference type="Gene3D" id="3.40.50.300">
    <property type="entry name" value="P-loop containing nucleotide triphosphate hydrolases"/>
    <property type="match status" value="1"/>
</dbReference>
<dbReference type="GO" id="GO:0005886">
    <property type="term" value="C:plasma membrane"/>
    <property type="evidence" value="ECO:0007669"/>
    <property type="project" value="TreeGrafter"/>
</dbReference>
<comment type="similarity">
    <text evidence="1">Belongs to the GSP E family.</text>
</comment>
<evidence type="ECO:0000313" key="8">
    <source>
        <dbReference type="Proteomes" id="UP000051751"/>
    </source>
</evidence>
<evidence type="ECO:0000313" key="5">
    <source>
        <dbReference type="EMBL" id="KRN27711.1"/>
    </source>
</evidence>
<dbReference type="Pfam" id="PF00437">
    <property type="entry name" value="T2SSE"/>
    <property type="match status" value="1"/>
</dbReference>
<dbReference type="Gene3D" id="3.30.450.90">
    <property type="match status" value="1"/>
</dbReference>
<evidence type="ECO:0000256" key="1">
    <source>
        <dbReference type="ARBA" id="ARBA00006611"/>
    </source>
</evidence>
<dbReference type="InterPro" id="IPR027417">
    <property type="entry name" value="P-loop_NTPase"/>
</dbReference>
<dbReference type="STRING" id="81857.IV38_GL001924"/>
<protein>
    <submittedName>
        <fullName evidence="5">Competence protein ComGA</fullName>
    </submittedName>
</protein>
<evidence type="ECO:0000259" key="4">
    <source>
        <dbReference type="Pfam" id="PF00437"/>
    </source>
</evidence>
<comment type="caution">
    <text evidence="5">The sequence shown here is derived from an EMBL/GenBank/DDBJ whole genome shotgun (WGS) entry which is preliminary data.</text>
</comment>
<name>A0A0R2FGG1_9LACO</name>
<dbReference type="InterPro" id="IPR001482">
    <property type="entry name" value="T2SS/T4SS_dom"/>
</dbReference>
<dbReference type="AlphaFoldDB" id="A0A0R2FGG1"/>
<dbReference type="EMBL" id="JQAZ01000007">
    <property type="protein sequence ID" value="KRN30324.1"/>
    <property type="molecule type" value="Genomic_DNA"/>
</dbReference>
<keyword evidence="3" id="KW-0067">ATP-binding</keyword>
<dbReference type="NCBIfam" id="NF041000">
    <property type="entry name" value="ATPase_ComGA"/>
    <property type="match status" value="1"/>
</dbReference>
<reference evidence="7 8" key="1">
    <citation type="journal article" date="2015" name="Genome Announc.">
        <title>Expanding the biotechnology potential of lactobacilli through comparative genomics of 213 strains and associated genera.</title>
        <authorList>
            <person name="Sun Z."/>
            <person name="Harris H.M."/>
            <person name="McCann A."/>
            <person name="Guo C."/>
            <person name="Argimon S."/>
            <person name="Zhang W."/>
            <person name="Yang X."/>
            <person name="Jeffery I.B."/>
            <person name="Cooney J.C."/>
            <person name="Kagawa T.F."/>
            <person name="Liu W."/>
            <person name="Song Y."/>
            <person name="Salvetti E."/>
            <person name="Wrobel A."/>
            <person name="Rasinkangas P."/>
            <person name="Parkhill J."/>
            <person name="Rea M.C."/>
            <person name="O'Sullivan O."/>
            <person name="Ritari J."/>
            <person name="Douillard F.P."/>
            <person name="Paul Ross R."/>
            <person name="Yang R."/>
            <person name="Briner A.E."/>
            <person name="Felis G.E."/>
            <person name="de Vos W.M."/>
            <person name="Barrangou R."/>
            <person name="Klaenhammer T.R."/>
            <person name="Caufield P.W."/>
            <person name="Cui Y."/>
            <person name="Zhang H."/>
            <person name="O'Toole P.W."/>
        </authorList>
    </citation>
    <scope>NUCLEOTIDE SEQUENCE [LARGE SCALE GENOMIC DNA]</scope>
    <source>
        <strain evidence="5 8">ATCC BAA-66</strain>
        <strain evidence="6 7">DSM 13344</strain>
    </source>
</reference>
<dbReference type="InterPro" id="IPR047667">
    <property type="entry name" value="ATPase_ComGA"/>
</dbReference>
<evidence type="ECO:0000256" key="3">
    <source>
        <dbReference type="ARBA" id="ARBA00022840"/>
    </source>
</evidence>
<dbReference type="PANTHER" id="PTHR30258">
    <property type="entry name" value="TYPE II SECRETION SYSTEM PROTEIN GSPE-RELATED"/>
    <property type="match status" value="1"/>
</dbReference>
<dbReference type="Proteomes" id="UP000051645">
    <property type="component" value="Unassembled WGS sequence"/>
</dbReference>
<dbReference type="PANTHER" id="PTHR30258:SF2">
    <property type="entry name" value="COMG OPERON PROTEIN 1"/>
    <property type="match status" value="1"/>
</dbReference>
<dbReference type="Proteomes" id="UP000051751">
    <property type="component" value="Unassembled WGS sequence"/>
</dbReference>
<dbReference type="EMBL" id="JQAT01000006">
    <property type="protein sequence ID" value="KRN27711.1"/>
    <property type="molecule type" value="Genomic_DNA"/>
</dbReference>
<dbReference type="GO" id="GO:0005524">
    <property type="term" value="F:ATP binding"/>
    <property type="evidence" value="ECO:0007669"/>
    <property type="project" value="UniProtKB-KW"/>
</dbReference>
<sequence>MQDLHFLPQRSGYLLKRRTQEGYLPPEEISDDWAERILNHLKFNAEMDLTEHRRPQLGAWQIKDSGQTIYLRMASVGNFLNRESLVIRFIYPLREQLNCLLPAQMMQLQEQCQQRGLIVFAGPTGAGKTSTMYYLARQLQQDKLVMAIEDPIEIYMPDFLQVQVNLDAKMSYPKLLKASLRHRPEILIIGEIRDHKTAIAAVRAALSGHLVFSTVHARSAQGIWARLTDFGVRPEELRMALNAACYQRLMPRTNGETAVLYDLQTQFETDENPLQQWQQNLQEAQRHGSIDAQTRQQFWYG</sequence>
<proteinExistence type="inferred from homology"/>
<feature type="domain" description="Bacterial type II secretion system protein E" evidence="4">
    <location>
        <begin position="3"/>
        <end position="265"/>
    </location>
</feature>
<dbReference type="PATRIC" id="fig|81857.3.peg.1949"/>
<keyword evidence="7" id="KW-1185">Reference proteome</keyword>
<evidence type="ECO:0000256" key="2">
    <source>
        <dbReference type="ARBA" id="ARBA00022741"/>
    </source>
</evidence>
<accession>A0A0R2FGG1</accession>
<dbReference type="CDD" id="cd01129">
    <property type="entry name" value="PulE-GspE-like"/>
    <property type="match status" value="1"/>
</dbReference>
<gene>
    <name evidence="5" type="ORF">IV38_GL001924</name>
    <name evidence="6" type="ORF">IV40_GL001913</name>
</gene>
<evidence type="ECO:0000313" key="6">
    <source>
        <dbReference type="EMBL" id="KRN30324.1"/>
    </source>
</evidence>
<dbReference type="GO" id="GO:0016887">
    <property type="term" value="F:ATP hydrolysis activity"/>
    <property type="evidence" value="ECO:0007669"/>
    <property type="project" value="TreeGrafter"/>
</dbReference>